<accession>A0A4S8LIJ7</accession>
<dbReference type="OrthoDB" id="3341102at2759"/>
<organism evidence="1 2">
    <name type="scientific">Dendrothele bispora (strain CBS 962.96)</name>
    <dbReference type="NCBI Taxonomy" id="1314807"/>
    <lineage>
        <taxon>Eukaryota</taxon>
        <taxon>Fungi</taxon>
        <taxon>Dikarya</taxon>
        <taxon>Basidiomycota</taxon>
        <taxon>Agaricomycotina</taxon>
        <taxon>Agaricomycetes</taxon>
        <taxon>Agaricomycetidae</taxon>
        <taxon>Agaricales</taxon>
        <taxon>Agaricales incertae sedis</taxon>
        <taxon>Dendrothele</taxon>
    </lineage>
</organism>
<protein>
    <recommendedName>
        <fullName evidence="3">DDE-1 domain-containing protein</fullName>
    </recommendedName>
</protein>
<evidence type="ECO:0000313" key="1">
    <source>
        <dbReference type="EMBL" id="THU88986.1"/>
    </source>
</evidence>
<sequence>MVAIIQEEAPQPPLLFEQDLSDSSRFRCSESFVRKYIVNNLNWSWRSTTRAAQKLPENVNDILEESYLREAYVIRNYAVPAELCVNTDQTQLVYQQGSGTTWHQRGDKQVAGVGKDEKRAFTLVPSISASGEVLPFQAIFLGGTAASCPSNSSPYYREAMQLGFKLEPSKTKTYWSTQNTMKSLVNDIIAPYFERKKRELKIEAPEEQQSIWKIDCWSVHKSEAFLSWIKKTHPTIIVIFVPGNCTSVFQPLDVGIQ</sequence>
<dbReference type="AlphaFoldDB" id="A0A4S8LIJ7"/>
<dbReference type="Proteomes" id="UP000297245">
    <property type="component" value="Unassembled WGS sequence"/>
</dbReference>
<proteinExistence type="predicted"/>
<dbReference type="EMBL" id="ML179387">
    <property type="protein sequence ID" value="THU88986.1"/>
    <property type="molecule type" value="Genomic_DNA"/>
</dbReference>
<gene>
    <name evidence="1" type="ORF">K435DRAFT_678877</name>
</gene>
<keyword evidence="2" id="KW-1185">Reference proteome</keyword>
<evidence type="ECO:0000313" key="2">
    <source>
        <dbReference type="Proteomes" id="UP000297245"/>
    </source>
</evidence>
<evidence type="ECO:0008006" key="3">
    <source>
        <dbReference type="Google" id="ProtNLM"/>
    </source>
</evidence>
<reference evidence="1 2" key="1">
    <citation type="journal article" date="2019" name="Nat. Ecol. Evol.">
        <title>Megaphylogeny resolves global patterns of mushroom evolution.</title>
        <authorList>
            <person name="Varga T."/>
            <person name="Krizsan K."/>
            <person name="Foldi C."/>
            <person name="Dima B."/>
            <person name="Sanchez-Garcia M."/>
            <person name="Sanchez-Ramirez S."/>
            <person name="Szollosi G.J."/>
            <person name="Szarkandi J.G."/>
            <person name="Papp V."/>
            <person name="Albert L."/>
            <person name="Andreopoulos W."/>
            <person name="Angelini C."/>
            <person name="Antonin V."/>
            <person name="Barry K.W."/>
            <person name="Bougher N.L."/>
            <person name="Buchanan P."/>
            <person name="Buyck B."/>
            <person name="Bense V."/>
            <person name="Catcheside P."/>
            <person name="Chovatia M."/>
            <person name="Cooper J."/>
            <person name="Damon W."/>
            <person name="Desjardin D."/>
            <person name="Finy P."/>
            <person name="Geml J."/>
            <person name="Haridas S."/>
            <person name="Hughes K."/>
            <person name="Justo A."/>
            <person name="Karasinski D."/>
            <person name="Kautmanova I."/>
            <person name="Kiss B."/>
            <person name="Kocsube S."/>
            <person name="Kotiranta H."/>
            <person name="LaButti K.M."/>
            <person name="Lechner B.E."/>
            <person name="Liimatainen K."/>
            <person name="Lipzen A."/>
            <person name="Lukacs Z."/>
            <person name="Mihaltcheva S."/>
            <person name="Morgado L.N."/>
            <person name="Niskanen T."/>
            <person name="Noordeloos M.E."/>
            <person name="Ohm R.A."/>
            <person name="Ortiz-Santana B."/>
            <person name="Ovrebo C."/>
            <person name="Racz N."/>
            <person name="Riley R."/>
            <person name="Savchenko A."/>
            <person name="Shiryaev A."/>
            <person name="Soop K."/>
            <person name="Spirin V."/>
            <person name="Szebenyi C."/>
            <person name="Tomsovsky M."/>
            <person name="Tulloss R.E."/>
            <person name="Uehling J."/>
            <person name="Grigoriev I.V."/>
            <person name="Vagvolgyi C."/>
            <person name="Papp T."/>
            <person name="Martin F.M."/>
            <person name="Miettinen O."/>
            <person name="Hibbett D.S."/>
            <person name="Nagy L.G."/>
        </authorList>
    </citation>
    <scope>NUCLEOTIDE SEQUENCE [LARGE SCALE GENOMIC DNA]</scope>
    <source>
        <strain evidence="1 2">CBS 962.96</strain>
    </source>
</reference>
<name>A0A4S8LIJ7_DENBC</name>